<evidence type="ECO:0000313" key="3">
    <source>
        <dbReference type="Proteomes" id="UP000598820"/>
    </source>
</evidence>
<dbReference type="PANTHER" id="PTHR12110:SF53">
    <property type="entry name" value="BLR5974 PROTEIN"/>
    <property type="match status" value="1"/>
</dbReference>
<dbReference type="Proteomes" id="UP000598820">
    <property type="component" value="Unassembled WGS sequence"/>
</dbReference>
<dbReference type="EMBL" id="JACWZY010000030">
    <property type="protein sequence ID" value="MBD2704300.1"/>
    <property type="molecule type" value="Genomic_DNA"/>
</dbReference>
<dbReference type="InterPro" id="IPR050312">
    <property type="entry name" value="IolE/XylAMocC-like"/>
</dbReference>
<dbReference type="InterPro" id="IPR036237">
    <property type="entry name" value="Xyl_isomerase-like_sf"/>
</dbReference>
<reference evidence="2" key="1">
    <citation type="submission" date="2020-09" db="EMBL/GenBank/DDBJ databases">
        <authorList>
            <person name="Kim M.K."/>
        </authorList>
    </citation>
    <scope>NUCLEOTIDE SEQUENCE</scope>
    <source>
        <strain evidence="2">BT702</strain>
    </source>
</reference>
<accession>A0A926Y574</accession>
<gene>
    <name evidence="2" type="ORF">IC229_26890</name>
</gene>
<evidence type="ECO:0000313" key="2">
    <source>
        <dbReference type="EMBL" id="MBD2704300.1"/>
    </source>
</evidence>
<dbReference type="InterPro" id="IPR013022">
    <property type="entry name" value="Xyl_isomerase-like_TIM-brl"/>
</dbReference>
<protein>
    <submittedName>
        <fullName evidence="2">TIM barrel protein</fullName>
    </submittedName>
</protein>
<feature type="domain" description="Xylose isomerase-like TIM barrel" evidence="1">
    <location>
        <begin position="59"/>
        <end position="293"/>
    </location>
</feature>
<dbReference type="PROSITE" id="PS51318">
    <property type="entry name" value="TAT"/>
    <property type="match status" value="1"/>
</dbReference>
<dbReference type="SUPFAM" id="SSF51658">
    <property type="entry name" value="Xylose isomerase-like"/>
    <property type="match status" value="1"/>
</dbReference>
<sequence length="321" mass="35374">MHTPLSRRQFLEQTAKTAAVLPLLSATFPTQSDPADVAVPDIHIFSKHLQFLNYADMADAAANMGFAGVDLTVRPGGHVVPERVEDDLPKAVDALRKVNLAPNLMTTAVGDATNPIDNKLLKTAAKLGFKTYRMVWYQYDQKTPIPDSIRSFGGKIQALAALNKNLQLTGCYQNHAGLLIGSSVWEIWELLKTADSSYMGVQYDIRHATVEGGQSWPNGLRLVLPQLKAITLKDFHWGKAAGNASGKWVVQDVPMGQGMIDFKTYFATLKQHNIRVPITLHIEYPMGGAEHGAAKLSIPQNELFAAMKRDMNLIKELWKAA</sequence>
<comment type="caution">
    <text evidence="2">The sequence shown here is derived from an EMBL/GenBank/DDBJ whole genome shotgun (WGS) entry which is preliminary data.</text>
</comment>
<proteinExistence type="predicted"/>
<dbReference type="PANTHER" id="PTHR12110">
    <property type="entry name" value="HYDROXYPYRUVATE ISOMERASE"/>
    <property type="match status" value="1"/>
</dbReference>
<dbReference type="InterPro" id="IPR006311">
    <property type="entry name" value="TAT_signal"/>
</dbReference>
<dbReference type="AlphaFoldDB" id="A0A926Y574"/>
<dbReference type="RefSeq" id="WP_190890758.1">
    <property type="nucleotide sequence ID" value="NZ_JACWZY010000030.1"/>
</dbReference>
<evidence type="ECO:0000259" key="1">
    <source>
        <dbReference type="Pfam" id="PF01261"/>
    </source>
</evidence>
<dbReference type="Gene3D" id="3.20.20.150">
    <property type="entry name" value="Divalent-metal-dependent TIM barrel enzymes"/>
    <property type="match status" value="1"/>
</dbReference>
<keyword evidence="3" id="KW-1185">Reference proteome</keyword>
<dbReference type="Pfam" id="PF01261">
    <property type="entry name" value="AP_endonuc_2"/>
    <property type="match status" value="1"/>
</dbReference>
<organism evidence="2 3">
    <name type="scientific">Spirosoma profusum</name>
    <dbReference type="NCBI Taxonomy" id="2771354"/>
    <lineage>
        <taxon>Bacteria</taxon>
        <taxon>Pseudomonadati</taxon>
        <taxon>Bacteroidota</taxon>
        <taxon>Cytophagia</taxon>
        <taxon>Cytophagales</taxon>
        <taxon>Cytophagaceae</taxon>
        <taxon>Spirosoma</taxon>
    </lineage>
</organism>
<name>A0A926Y574_9BACT</name>